<sequence length="74" mass="8148">MVALDRRTGKIFWQTDLPVVRKKRFFSPWVGPMLAGGTLWAVSNDEKLIAVDPSSGNIVGERSIPAKGLQRPIA</sequence>
<evidence type="ECO:0008006" key="3">
    <source>
        <dbReference type="Google" id="ProtNLM"/>
    </source>
</evidence>
<dbReference type="Gene3D" id="2.130.10.10">
    <property type="entry name" value="YVTN repeat-like/Quinoprotein amine dehydrogenase"/>
    <property type="match status" value="1"/>
</dbReference>
<dbReference type="SUPFAM" id="SSF50998">
    <property type="entry name" value="Quinoprotein alcohol dehydrogenase-like"/>
    <property type="match status" value="1"/>
</dbReference>
<gene>
    <name evidence="1" type="ORF">CH341_32505</name>
</gene>
<evidence type="ECO:0000313" key="2">
    <source>
        <dbReference type="Proteomes" id="UP000249130"/>
    </source>
</evidence>
<name>A0A327K226_9BRAD</name>
<reference evidence="1 2" key="1">
    <citation type="submission" date="2017-07" db="EMBL/GenBank/DDBJ databases">
        <title>Draft Genome Sequences of Select Purple Nonsulfur Bacteria.</title>
        <authorList>
            <person name="Lasarre B."/>
            <person name="Mckinlay J.B."/>
        </authorList>
    </citation>
    <scope>NUCLEOTIDE SEQUENCE [LARGE SCALE GENOMIC DNA]</scope>
    <source>
        <strain evidence="1 2">DSM 5909</strain>
    </source>
</reference>
<dbReference type="AlphaFoldDB" id="A0A327K226"/>
<feature type="non-terminal residue" evidence="1">
    <location>
        <position position="74"/>
    </location>
</feature>
<dbReference type="InterPro" id="IPR011047">
    <property type="entry name" value="Quinoprotein_ADH-like_sf"/>
</dbReference>
<proteinExistence type="predicted"/>
<keyword evidence="2" id="KW-1185">Reference proteome</keyword>
<protein>
    <recommendedName>
        <fullName evidence="3">Pyrrolo-quinoline quinone</fullName>
    </recommendedName>
</protein>
<organism evidence="1 2">
    <name type="scientific">Rhodoplanes roseus</name>
    <dbReference type="NCBI Taxonomy" id="29409"/>
    <lineage>
        <taxon>Bacteria</taxon>
        <taxon>Pseudomonadati</taxon>
        <taxon>Pseudomonadota</taxon>
        <taxon>Alphaproteobacteria</taxon>
        <taxon>Hyphomicrobiales</taxon>
        <taxon>Nitrobacteraceae</taxon>
        <taxon>Rhodoplanes</taxon>
    </lineage>
</organism>
<accession>A0A327K226</accession>
<dbReference type="EMBL" id="NPEX01000868">
    <property type="protein sequence ID" value="RAI31765.1"/>
    <property type="molecule type" value="Genomic_DNA"/>
</dbReference>
<dbReference type="InterPro" id="IPR015943">
    <property type="entry name" value="WD40/YVTN_repeat-like_dom_sf"/>
</dbReference>
<dbReference type="Proteomes" id="UP000249130">
    <property type="component" value="Unassembled WGS sequence"/>
</dbReference>
<evidence type="ECO:0000313" key="1">
    <source>
        <dbReference type="EMBL" id="RAI31765.1"/>
    </source>
</evidence>
<comment type="caution">
    <text evidence="1">The sequence shown here is derived from an EMBL/GenBank/DDBJ whole genome shotgun (WGS) entry which is preliminary data.</text>
</comment>